<comment type="caution">
    <text evidence="3">The sequence shown here is derived from an EMBL/GenBank/DDBJ whole genome shotgun (WGS) entry which is preliminary data.</text>
</comment>
<gene>
    <name evidence="3" type="ORF">NDN08_000430</name>
</gene>
<dbReference type="Proteomes" id="UP001157974">
    <property type="component" value="Unassembled WGS sequence"/>
</dbReference>
<organism evidence="3 4">
    <name type="scientific">Rhodosorus marinus</name>
    <dbReference type="NCBI Taxonomy" id="101924"/>
    <lineage>
        <taxon>Eukaryota</taxon>
        <taxon>Rhodophyta</taxon>
        <taxon>Stylonematophyceae</taxon>
        <taxon>Stylonematales</taxon>
        <taxon>Stylonemataceae</taxon>
        <taxon>Rhodosorus</taxon>
    </lineage>
</organism>
<keyword evidence="4" id="KW-1185">Reference proteome</keyword>
<feature type="coiled-coil region" evidence="1">
    <location>
        <begin position="67"/>
        <end position="94"/>
    </location>
</feature>
<dbReference type="AlphaFoldDB" id="A0AAV8UN57"/>
<evidence type="ECO:0000256" key="1">
    <source>
        <dbReference type="SAM" id="Coils"/>
    </source>
</evidence>
<name>A0AAV8UN57_9RHOD</name>
<evidence type="ECO:0000256" key="2">
    <source>
        <dbReference type="SAM" id="MobiDB-lite"/>
    </source>
</evidence>
<proteinExistence type="predicted"/>
<protein>
    <recommendedName>
        <fullName evidence="5">Leucine zipper transcription factor-like protein 1</fullName>
    </recommendedName>
</protein>
<feature type="region of interest" description="Disordered" evidence="2">
    <location>
        <begin position="121"/>
        <end position="140"/>
    </location>
</feature>
<dbReference type="EMBL" id="JAMWBK010000006">
    <property type="protein sequence ID" value="KAJ8903899.1"/>
    <property type="molecule type" value="Genomic_DNA"/>
</dbReference>
<evidence type="ECO:0000313" key="3">
    <source>
        <dbReference type="EMBL" id="KAJ8903899.1"/>
    </source>
</evidence>
<accession>A0AAV8UN57</accession>
<keyword evidence="1" id="KW-0175">Coiled coil</keyword>
<sequence length="190" mass="21200">MALSISETGLQELELSFDAVASKVLTRGNTNADHEVMAMKVEEMKKLFMRRVKNELKVEGTDRKGLAVELERSLEESKMETRKLQDELVTARTRIPAALEPVMSTALEEAVMETDITAPAEEMEDSTSKAFKPEDPENMPTTAQLEEVARKFAAAIDEARSLGSSVPKIVEEMRIARSVMEQQIAEAEQR</sequence>
<evidence type="ECO:0000313" key="4">
    <source>
        <dbReference type="Proteomes" id="UP001157974"/>
    </source>
</evidence>
<evidence type="ECO:0008006" key="5">
    <source>
        <dbReference type="Google" id="ProtNLM"/>
    </source>
</evidence>
<reference evidence="3 4" key="1">
    <citation type="journal article" date="2023" name="Nat. Commun.">
        <title>Origin of minicircular mitochondrial genomes in red algae.</title>
        <authorList>
            <person name="Lee Y."/>
            <person name="Cho C.H."/>
            <person name="Lee Y.M."/>
            <person name="Park S.I."/>
            <person name="Yang J.H."/>
            <person name="West J.A."/>
            <person name="Bhattacharya D."/>
            <person name="Yoon H.S."/>
        </authorList>
    </citation>
    <scope>NUCLEOTIDE SEQUENCE [LARGE SCALE GENOMIC DNA]</scope>
    <source>
        <strain evidence="3 4">CCMP1338</strain>
        <tissue evidence="3">Whole cell</tissue>
    </source>
</reference>